<feature type="region of interest" description="Disordered" evidence="2">
    <location>
        <begin position="1"/>
        <end position="20"/>
    </location>
</feature>
<feature type="region of interest" description="Disordered" evidence="2">
    <location>
        <begin position="689"/>
        <end position="717"/>
    </location>
</feature>
<dbReference type="PANTHER" id="PTHR13524:SF2">
    <property type="entry name" value="MYOTUBULARIN-RELATED PROTEIN 14"/>
    <property type="match status" value="1"/>
</dbReference>
<feature type="region of interest" description="Disordered" evidence="2">
    <location>
        <begin position="644"/>
        <end position="672"/>
    </location>
</feature>
<dbReference type="InterPro" id="IPR039802">
    <property type="entry name" value="MTMR14"/>
</dbReference>
<feature type="domain" description="Myotubularin phosphatase" evidence="3">
    <location>
        <begin position="453"/>
        <end position="530"/>
    </location>
</feature>
<protein>
    <submittedName>
        <fullName evidence="4">(California timema) hypothetical protein</fullName>
    </submittedName>
</protein>
<feature type="compositionally biased region" description="Polar residues" evidence="2">
    <location>
        <begin position="644"/>
        <end position="653"/>
    </location>
</feature>
<feature type="compositionally biased region" description="Low complexity" evidence="2">
    <location>
        <begin position="689"/>
        <end position="708"/>
    </location>
</feature>
<dbReference type="GO" id="GO:0004438">
    <property type="term" value="F:phosphatidylinositol-3-phosphate phosphatase activity"/>
    <property type="evidence" value="ECO:0007669"/>
    <property type="project" value="InterPro"/>
</dbReference>
<dbReference type="InterPro" id="IPR016130">
    <property type="entry name" value="Tyr_Pase_AS"/>
</dbReference>
<evidence type="ECO:0000256" key="2">
    <source>
        <dbReference type="SAM" id="MobiDB-lite"/>
    </source>
</evidence>
<dbReference type="InterPro" id="IPR039803">
    <property type="entry name" value="MTMR14_PH-GRAM"/>
</dbReference>
<dbReference type="AlphaFoldDB" id="A0A7R9JAI5"/>
<dbReference type="EMBL" id="OE183300">
    <property type="protein sequence ID" value="CAD7575526.1"/>
    <property type="molecule type" value="Genomic_DNA"/>
</dbReference>
<dbReference type="SUPFAM" id="SSF52799">
    <property type="entry name" value="(Phosphotyrosine protein) phosphatases II"/>
    <property type="match status" value="1"/>
</dbReference>
<dbReference type="Gene3D" id="3.90.190.10">
    <property type="entry name" value="Protein tyrosine phosphatase superfamily"/>
    <property type="match status" value="1"/>
</dbReference>
<dbReference type="InterPro" id="IPR010569">
    <property type="entry name" value="Myotubularin-like_Pase_dom"/>
</dbReference>
<dbReference type="PANTHER" id="PTHR13524">
    <property type="entry name" value="MYOTUBULARIN-RELATED"/>
    <property type="match status" value="1"/>
</dbReference>
<dbReference type="Pfam" id="PF06602">
    <property type="entry name" value="Myotub-related"/>
    <property type="match status" value="1"/>
</dbReference>
<comment type="similarity">
    <text evidence="1">Belongs to the protein-tyrosine phosphatase family. Non-receptor class myotubularin subfamily.</text>
</comment>
<accession>A0A7R9JAI5</accession>
<evidence type="ECO:0000256" key="1">
    <source>
        <dbReference type="ARBA" id="ARBA00007471"/>
    </source>
</evidence>
<reference evidence="4" key="1">
    <citation type="submission" date="2020-11" db="EMBL/GenBank/DDBJ databases">
        <authorList>
            <person name="Tran Van P."/>
        </authorList>
    </citation>
    <scope>NUCLEOTIDE SEQUENCE</scope>
</reference>
<proteinExistence type="inferred from homology"/>
<dbReference type="CDD" id="cd13213">
    <property type="entry name" value="PH-GRAM_MTMR14"/>
    <property type="match status" value="1"/>
</dbReference>
<gene>
    <name evidence="4" type="ORF">TCMB3V08_LOCUS8117</name>
</gene>
<feature type="region of interest" description="Disordered" evidence="2">
    <location>
        <begin position="151"/>
        <end position="172"/>
    </location>
</feature>
<dbReference type="PROSITE" id="PS00383">
    <property type="entry name" value="TYR_PHOSPHATASE_1"/>
    <property type="match status" value="1"/>
</dbReference>
<sequence length="803" mass="89571">MRQPINEESASRGTPDRLTSTRSGRLLELSSYSALKHRCLHDLARSIAKRACTFWDMHDITRVLSYICLGARPGLSSSAVTIARWIVRSGMEKCEEVRVQNKSKIIPSELRKYVTKLQLAHQSAICGQTSNLIGIEKVELEEVNPHLRGGRVENHLGKTTLSSPDRDSNLDLPVLSSRAPHDKRGQDIMQHCLSLVSLDYSHIVINNSSGELSAHYPSQLIILEYERPCNGINGCIKGAGDGPRTTSTIYESMHDVLKLRELFGKARFARCRARFPLPVILYKGKNICRSATLSGGPEIYGRSGLNYLFSGTENMVEEVLGEDLDDSAPSDWQLFDKVRSQDIRLLKTLNVGTIVDFMVEKKKVKFGMNVTSSEKVDKENRYSEFTIISLPYPGCEFFKEYRDNDYIAQGLVFNWAQAHVDANIGIPDDPISSQLRIDWANYKMWDLVKLTQNYMKLLLRYLQENSTGLLIHCISGWDRTPLFVSLLRLSLWADGAIHQSLNAFQILYFTIAYDWLLFGHNLEDRLSKGEEIFFFCFYFLKHLVGDEYSVTPRKNKHPVIRNDSDLHLDGLLLDGDGPISSRGSNISLNSSCSSVSSKSQDNPPLVFHTVPDTLEEQANGNLVSWPLHLQSTMLETSLYSTFGSRSQHTSRTSPVAVPATSRLKQRNDSNSSLNVGSWQLISGTGSLRGSASTSTSTSTFDSATPSSAVSQNGSRISLCEGPMSTESSTTVIEDDGCFIHNSTSLDPITLRRERLQTVRTLFYNAYFSTIGFKLKSGQDSGLSSLLGNFAEKVGIISTQRTSL</sequence>
<dbReference type="InterPro" id="IPR029021">
    <property type="entry name" value="Prot-tyrosine_phosphatase-like"/>
</dbReference>
<organism evidence="4">
    <name type="scientific">Timema californicum</name>
    <name type="common">California timema</name>
    <name type="synonym">Walking stick</name>
    <dbReference type="NCBI Taxonomy" id="61474"/>
    <lineage>
        <taxon>Eukaryota</taxon>
        <taxon>Metazoa</taxon>
        <taxon>Ecdysozoa</taxon>
        <taxon>Arthropoda</taxon>
        <taxon>Hexapoda</taxon>
        <taxon>Insecta</taxon>
        <taxon>Pterygota</taxon>
        <taxon>Neoptera</taxon>
        <taxon>Polyneoptera</taxon>
        <taxon>Phasmatodea</taxon>
        <taxon>Timematodea</taxon>
        <taxon>Timematoidea</taxon>
        <taxon>Timematidae</taxon>
        <taxon>Timema</taxon>
    </lineage>
</organism>
<name>A0A7R9JAI5_TIMCA</name>
<evidence type="ECO:0000313" key="4">
    <source>
        <dbReference type="EMBL" id="CAD7575526.1"/>
    </source>
</evidence>
<evidence type="ECO:0000259" key="3">
    <source>
        <dbReference type="Pfam" id="PF06602"/>
    </source>
</evidence>